<dbReference type="Gene3D" id="2.60.120.10">
    <property type="entry name" value="Jelly Rolls"/>
    <property type="match status" value="1"/>
</dbReference>
<reference evidence="8 9" key="1">
    <citation type="journal article" date="2018" name="Sci. Adv.">
        <title>Multi-heme cytochromes provide a pathway for survival in energy-limited environments.</title>
        <authorList>
            <person name="Deng X."/>
            <person name="Dohmae N."/>
            <person name="Nealson K.H."/>
            <person name="Hashimoto K."/>
            <person name="Okamoto A."/>
        </authorList>
    </citation>
    <scope>NUCLEOTIDE SEQUENCE [LARGE SCALE GENOMIC DNA]</scope>
    <source>
        <strain evidence="8 9">IS5</strain>
    </source>
</reference>
<dbReference type="AlphaFoldDB" id="A0A2Z6AZT3"/>
<gene>
    <name evidence="8" type="primary">rmlC</name>
    <name evidence="8" type="ORF">DFE_2002</name>
</gene>
<evidence type="ECO:0000313" key="9">
    <source>
        <dbReference type="Proteomes" id="UP000269883"/>
    </source>
</evidence>
<dbReference type="PANTHER" id="PTHR21047:SF2">
    <property type="entry name" value="THYMIDINE DIPHOSPHO-4-KETO-RHAMNOSE 3,5-EPIMERASE"/>
    <property type="match status" value="1"/>
</dbReference>
<comment type="similarity">
    <text evidence="7">Belongs to the dTDP-4-dehydrorhamnose 3,5-epimerase family.</text>
</comment>
<dbReference type="GO" id="GO:0008830">
    <property type="term" value="F:dTDP-4-dehydrorhamnose 3,5-epimerase activity"/>
    <property type="evidence" value="ECO:0007669"/>
    <property type="project" value="UniProtKB-UniRule"/>
</dbReference>
<evidence type="ECO:0000256" key="3">
    <source>
        <dbReference type="ARBA" id="ARBA00012098"/>
    </source>
</evidence>
<evidence type="ECO:0000256" key="2">
    <source>
        <dbReference type="ARBA" id="ARBA00001997"/>
    </source>
</evidence>
<evidence type="ECO:0000256" key="7">
    <source>
        <dbReference type="RuleBase" id="RU364069"/>
    </source>
</evidence>
<dbReference type="PANTHER" id="PTHR21047">
    <property type="entry name" value="DTDP-6-DEOXY-D-GLUCOSE-3,5 EPIMERASE"/>
    <property type="match status" value="1"/>
</dbReference>
<evidence type="ECO:0000313" key="8">
    <source>
        <dbReference type="EMBL" id="BBD08728.1"/>
    </source>
</evidence>
<dbReference type="KEGG" id="dfl:DFE_2002"/>
<dbReference type="NCBIfam" id="TIGR01221">
    <property type="entry name" value="rmlC"/>
    <property type="match status" value="1"/>
</dbReference>
<proteinExistence type="inferred from homology"/>
<evidence type="ECO:0000256" key="1">
    <source>
        <dbReference type="ARBA" id="ARBA00001298"/>
    </source>
</evidence>
<evidence type="ECO:0000256" key="5">
    <source>
        <dbReference type="PIRSR" id="PIRSR600888-1"/>
    </source>
</evidence>
<dbReference type="Pfam" id="PF00908">
    <property type="entry name" value="dTDP_sugar_isom"/>
    <property type="match status" value="1"/>
</dbReference>
<dbReference type="GO" id="GO:0019305">
    <property type="term" value="P:dTDP-rhamnose biosynthetic process"/>
    <property type="evidence" value="ECO:0007669"/>
    <property type="project" value="UniProtKB-UniRule"/>
</dbReference>
<dbReference type="InterPro" id="IPR000888">
    <property type="entry name" value="RmlC-like"/>
</dbReference>
<feature type="active site" description="Proton acceptor" evidence="5">
    <location>
        <position position="62"/>
    </location>
</feature>
<dbReference type="InterPro" id="IPR014710">
    <property type="entry name" value="RmlC-like_jellyroll"/>
</dbReference>
<sequence>MQVETTHIPGLFVIKPKVFEDGRGFFMESWNKDVLDAKGLKYDWIQDNHARSGTLGVLRGLHFQLPPSAQSKLVRVSNGAVYDVVVDLRQGSPTYGQWHGVELSAENHLQLLIPRGFAHGYKTLTEIAEFQYKVDAYYDAKRDAGIAWNDPDLNIEWPGGAPLLSDKDMKLPLLKDFDSPFVYEG</sequence>
<comment type="catalytic activity">
    <reaction evidence="1 7">
        <text>dTDP-4-dehydro-6-deoxy-alpha-D-glucose = dTDP-4-dehydro-beta-L-rhamnose</text>
        <dbReference type="Rhea" id="RHEA:16969"/>
        <dbReference type="ChEBI" id="CHEBI:57649"/>
        <dbReference type="ChEBI" id="CHEBI:62830"/>
        <dbReference type="EC" id="5.1.3.13"/>
    </reaction>
</comment>
<comment type="pathway">
    <text evidence="7">Carbohydrate biosynthesis; dTDP-L-rhamnose biosynthesis.</text>
</comment>
<dbReference type="UniPathway" id="UPA00124"/>
<keyword evidence="9" id="KW-1185">Reference proteome</keyword>
<dbReference type="CDD" id="cd00438">
    <property type="entry name" value="cupin_RmlC"/>
    <property type="match status" value="1"/>
</dbReference>
<dbReference type="GO" id="GO:0005829">
    <property type="term" value="C:cytosol"/>
    <property type="evidence" value="ECO:0007669"/>
    <property type="project" value="TreeGrafter"/>
</dbReference>
<dbReference type="EC" id="5.1.3.13" evidence="3 7"/>
<dbReference type="EMBL" id="AP017378">
    <property type="protein sequence ID" value="BBD08728.1"/>
    <property type="molecule type" value="Genomic_DNA"/>
</dbReference>
<dbReference type="Proteomes" id="UP000269883">
    <property type="component" value="Chromosome"/>
</dbReference>
<comment type="subunit">
    <text evidence="7">Homodimer.</text>
</comment>
<evidence type="ECO:0000256" key="4">
    <source>
        <dbReference type="ARBA" id="ARBA00019595"/>
    </source>
</evidence>
<evidence type="ECO:0000256" key="6">
    <source>
        <dbReference type="PIRSR" id="PIRSR600888-3"/>
    </source>
</evidence>
<dbReference type="OrthoDB" id="9800680at2"/>
<dbReference type="RefSeq" id="WP_126379074.1">
    <property type="nucleotide sequence ID" value="NZ_AP017378.1"/>
</dbReference>
<keyword evidence="7" id="KW-0413">Isomerase</keyword>
<feature type="site" description="Participates in a stacking interaction with the thymidine ring of dTDP-4-oxo-6-deoxyglucose" evidence="6">
    <location>
        <position position="138"/>
    </location>
</feature>
<organism evidence="8 9">
    <name type="scientific">Desulfovibrio ferrophilus</name>
    <dbReference type="NCBI Taxonomy" id="241368"/>
    <lineage>
        <taxon>Bacteria</taxon>
        <taxon>Pseudomonadati</taxon>
        <taxon>Thermodesulfobacteriota</taxon>
        <taxon>Desulfovibrionia</taxon>
        <taxon>Desulfovibrionales</taxon>
        <taxon>Desulfovibrionaceae</taxon>
        <taxon>Desulfovibrio</taxon>
    </lineage>
</organism>
<comment type="function">
    <text evidence="2 7">Catalyzes the epimerization of the C3' and C5'positions of dTDP-6-deoxy-D-xylo-4-hexulose, forming dTDP-6-deoxy-L-lyxo-4-hexulose.</text>
</comment>
<name>A0A2Z6AZT3_9BACT</name>
<dbReference type="SUPFAM" id="SSF51182">
    <property type="entry name" value="RmlC-like cupins"/>
    <property type="match status" value="1"/>
</dbReference>
<dbReference type="InterPro" id="IPR011051">
    <property type="entry name" value="RmlC_Cupin_sf"/>
</dbReference>
<accession>A0A2Z6AZT3</accession>
<feature type="active site" description="Proton donor" evidence="5">
    <location>
        <position position="132"/>
    </location>
</feature>
<dbReference type="GO" id="GO:0000271">
    <property type="term" value="P:polysaccharide biosynthetic process"/>
    <property type="evidence" value="ECO:0007669"/>
    <property type="project" value="TreeGrafter"/>
</dbReference>
<protein>
    <recommendedName>
        <fullName evidence="4 7">dTDP-4-dehydrorhamnose 3,5-epimerase</fullName>
        <ecNumber evidence="3 7">5.1.3.13</ecNumber>
    </recommendedName>
    <alternativeName>
        <fullName evidence="7">Thymidine diphospho-4-keto-rhamnose 3,5-epimerase</fullName>
    </alternativeName>
</protein>